<dbReference type="Proteomes" id="UP000287033">
    <property type="component" value="Unassembled WGS sequence"/>
</dbReference>
<feature type="compositionally biased region" description="Basic and acidic residues" evidence="1">
    <location>
        <begin position="61"/>
        <end position="71"/>
    </location>
</feature>
<dbReference type="AlphaFoldDB" id="A0A401U1H5"/>
<accession>A0A401U1H5</accession>
<evidence type="ECO:0000313" key="3">
    <source>
        <dbReference type="Proteomes" id="UP000287033"/>
    </source>
</evidence>
<dbReference type="EMBL" id="BEZZ01242445">
    <property type="protein sequence ID" value="GCC48748.1"/>
    <property type="molecule type" value="Genomic_DNA"/>
</dbReference>
<keyword evidence="3" id="KW-1185">Reference proteome</keyword>
<organism evidence="2 3">
    <name type="scientific">Chiloscyllium punctatum</name>
    <name type="common">Brownbanded bambooshark</name>
    <name type="synonym">Hemiscyllium punctatum</name>
    <dbReference type="NCBI Taxonomy" id="137246"/>
    <lineage>
        <taxon>Eukaryota</taxon>
        <taxon>Metazoa</taxon>
        <taxon>Chordata</taxon>
        <taxon>Craniata</taxon>
        <taxon>Vertebrata</taxon>
        <taxon>Chondrichthyes</taxon>
        <taxon>Elasmobranchii</taxon>
        <taxon>Galeomorphii</taxon>
        <taxon>Galeoidea</taxon>
        <taxon>Orectolobiformes</taxon>
        <taxon>Hemiscylliidae</taxon>
        <taxon>Chiloscyllium</taxon>
    </lineage>
</organism>
<reference evidence="2 3" key="1">
    <citation type="journal article" date="2018" name="Nat. Ecol. Evol.">
        <title>Shark genomes provide insights into elasmobranch evolution and the origin of vertebrates.</title>
        <authorList>
            <person name="Hara Y"/>
            <person name="Yamaguchi K"/>
            <person name="Onimaru K"/>
            <person name="Kadota M"/>
            <person name="Koyanagi M"/>
            <person name="Keeley SD"/>
            <person name="Tatsumi K"/>
            <person name="Tanaka K"/>
            <person name="Motone F"/>
            <person name="Kageyama Y"/>
            <person name="Nozu R"/>
            <person name="Adachi N"/>
            <person name="Nishimura O"/>
            <person name="Nakagawa R"/>
            <person name="Tanegashima C"/>
            <person name="Kiyatake I"/>
            <person name="Matsumoto R"/>
            <person name="Murakumo K"/>
            <person name="Nishida K"/>
            <person name="Terakita A"/>
            <person name="Kuratani S"/>
            <person name="Sato K"/>
            <person name="Hyodo S Kuraku.S."/>
        </authorList>
    </citation>
    <scope>NUCLEOTIDE SEQUENCE [LARGE SCALE GENOMIC DNA]</scope>
</reference>
<proteinExistence type="predicted"/>
<sequence length="146" mass="16658">MMDTAGAERPVVQHRPSMRAVPDVSPHAVLVRPHRDGVVIVVRDPCRHGNVARRPACLRQASERMPPERHQLNPAGRLEPCNGNENPDHRSSVNTIAMRPTCGHRRIQHGRRCRYAMDRRLDHQVLQSRRDITASMQASAVLRWHL</sequence>
<evidence type="ECO:0000313" key="2">
    <source>
        <dbReference type="EMBL" id="GCC48748.1"/>
    </source>
</evidence>
<evidence type="ECO:0000256" key="1">
    <source>
        <dbReference type="SAM" id="MobiDB-lite"/>
    </source>
</evidence>
<name>A0A401U1H5_CHIPU</name>
<feature type="non-terminal residue" evidence="2">
    <location>
        <position position="146"/>
    </location>
</feature>
<feature type="region of interest" description="Disordered" evidence="1">
    <location>
        <begin position="61"/>
        <end position="93"/>
    </location>
</feature>
<protein>
    <submittedName>
        <fullName evidence="2">Uncharacterized protein</fullName>
    </submittedName>
</protein>
<gene>
    <name evidence="2" type="ORF">chiPu_0032659</name>
</gene>
<comment type="caution">
    <text evidence="2">The sequence shown here is derived from an EMBL/GenBank/DDBJ whole genome shotgun (WGS) entry which is preliminary data.</text>
</comment>